<evidence type="ECO:0000259" key="14">
    <source>
        <dbReference type="Pfam" id="PF18075"/>
    </source>
</evidence>
<name>A0A3B1AIQ3_9ZZZZ</name>
<evidence type="ECO:0000259" key="13">
    <source>
        <dbReference type="Pfam" id="PF02687"/>
    </source>
</evidence>
<keyword evidence="6" id="KW-0997">Cell inner membrane</keyword>
<keyword evidence="11" id="KW-0131">Cell cycle</keyword>
<evidence type="ECO:0000256" key="1">
    <source>
        <dbReference type="ARBA" id="ARBA00004429"/>
    </source>
</evidence>
<evidence type="ECO:0000256" key="2">
    <source>
        <dbReference type="ARBA" id="ARBA00007379"/>
    </source>
</evidence>
<keyword evidence="7" id="KW-0132">Cell division</keyword>
<dbReference type="InterPro" id="IPR047590">
    <property type="entry name" value="FtsX_proteobact-type"/>
</dbReference>
<comment type="similarity">
    <text evidence="2">Belongs to the ABC-4 integral membrane protein family. FtsX subfamily.</text>
</comment>
<feature type="transmembrane region" description="Helical" evidence="12">
    <location>
        <begin position="199"/>
        <end position="219"/>
    </location>
</feature>
<reference evidence="15" key="1">
    <citation type="submission" date="2018-06" db="EMBL/GenBank/DDBJ databases">
        <authorList>
            <person name="Zhirakovskaya E."/>
        </authorList>
    </citation>
    <scope>NUCLEOTIDE SEQUENCE</scope>
</reference>
<evidence type="ECO:0000256" key="12">
    <source>
        <dbReference type="SAM" id="Phobius"/>
    </source>
</evidence>
<dbReference type="NCBIfam" id="TIGR00439">
    <property type="entry name" value="FtsX_Gneg"/>
    <property type="match status" value="1"/>
</dbReference>
<dbReference type="PANTHER" id="PTHR47755">
    <property type="entry name" value="CELL DIVISION PROTEIN FTSX"/>
    <property type="match status" value="1"/>
</dbReference>
<sequence length="327" mass="36415">MNDRNETLFEDVEGRDRPGLATSIKTYFMRHAQVFFYSLGLLWRAPFNLFMTAAVIGIALALPTGMHILLNNAQQISGGWEGAAKVSLFLKQKISAKQAQSLANTLRKLPEIAEVEYISKQKGLEEFRQRSGYTAAIKALDENPIPATLVITPNLQHNDAQQVEQLAAKLNKYQQVELVQLDSEWVQRLYAIMDIVRRGVTVLGLMLSIGVLLVVGNTIRLAIQNRRDEIVIVKLIGGTNGFIRRPFLYTGFWYGLIGGLIALILVFISLLLISGPVENLAGLYQSEFALHKMDFSTILTILVLSIGLGLGGSWIAVSRHLREIEPR</sequence>
<dbReference type="GO" id="GO:0051301">
    <property type="term" value="P:cell division"/>
    <property type="evidence" value="ECO:0007669"/>
    <property type="project" value="UniProtKB-KW"/>
</dbReference>
<dbReference type="PANTHER" id="PTHR47755:SF1">
    <property type="entry name" value="CELL DIVISION PROTEIN FTSX"/>
    <property type="match status" value="1"/>
</dbReference>
<dbReference type="Pfam" id="PF02687">
    <property type="entry name" value="FtsX"/>
    <property type="match status" value="1"/>
</dbReference>
<dbReference type="EMBL" id="UOFR01000070">
    <property type="protein sequence ID" value="VAW99763.1"/>
    <property type="molecule type" value="Genomic_DNA"/>
</dbReference>
<evidence type="ECO:0000256" key="10">
    <source>
        <dbReference type="ARBA" id="ARBA00023136"/>
    </source>
</evidence>
<proteinExistence type="inferred from homology"/>
<dbReference type="InterPro" id="IPR003838">
    <property type="entry name" value="ABC3_permease_C"/>
</dbReference>
<dbReference type="GO" id="GO:0032153">
    <property type="term" value="C:cell division site"/>
    <property type="evidence" value="ECO:0007669"/>
    <property type="project" value="TreeGrafter"/>
</dbReference>
<evidence type="ECO:0000256" key="8">
    <source>
        <dbReference type="ARBA" id="ARBA00022692"/>
    </source>
</evidence>
<comment type="subunit">
    <text evidence="3">Forms a membrane-associated complex with FtsE.</text>
</comment>
<evidence type="ECO:0000256" key="5">
    <source>
        <dbReference type="ARBA" id="ARBA00022475"/>
    </source>
</evidence>
<gene>
    <name evidence="15" type="ORF">MNBD_GAMMA21-2330</name>
</gene>
<evidence type="ECO:0000256" key="4">
    <source>
        <dbReference type="ARBA" id="ARBA00021907"/>
    </source>
</evidence>
<keyword evidence="10 12" id="KW-0472">Membrane</keyword>
<dbReference type="Gene3D" id="3.30.70.3040">
    <property type="match status" value="1"/>
</dbReference>
<feature type="transmembrane region" description="Helical" evidence="12">
    <location>
        <begin position="252"/>
        <end position="275"/>
    </location>
</feature>
<dbReference type="InterPro" id="IPR040690">
    <property type="entry name" value="FtsX_ECD"/>
</dbReference>
<evidence type="ECO:0000256" key="6">
    <source>
        <dbReference type="ARBA" id="ARBA00022519"/>
    </source>
</evidence>
<organism evidence="15">
    <name type="scientific">hydrothermal vent metagenome</name>
    <dbReference type="NCBI Taxonomy" id="652676"/>
    <lineage>
        <taxon>unclassified sequences</taxon>
        <taxon>metagenomes</taxon>
        <taxon>ecological metagenomes</taxon>
    </lineage>
</organism>
<feature type="domain" description="FtsX extracellular" evidence="14">
    <location>
        <begin position="85"/>
        <end position="179"/>
    </location>
</feature>
<protein>
    <recommendedName>
        <fullName evidence="4">Cell division protein FtsX</fullName>
    </recommendedName>
</protein>
<dbReference type="AlphaFoldDB" id="A0A3B1AIQ3"/>
<feature type="transmembrane region" description="Helical" evidence="12">
    <location>
        <begin position="295"/>
        <end position="317"/>
    </location>
</feature>
<dbReference type="InterPro" id="IPR004513">
    <property type="entry name" value="FtsX"/>
</dbReference>
<evidence type="ECO:0000256" key="7">
    <source>
        <dbReference type="ARBA" id="ARBA00022618"/>
    </source>
</evidence>
<keyword evidence="9 12" id="KW-1133">Transmembrane helix</keyword>
<keyword evidence="5" id="KW-1003">Cell membrane</keyword>
<keyword evidence="8 12" id="KW-0812">Transmembrane</keyword>
<dbReference type="PIRSF" id="PIRSF003097">
    <property type="entry name" value="FtsX"/>
    <property type="match status" value="1"/>
</dbReference>
<evidence type="ECO:0000256" key="11">
    <source>
        <dbReference type="ARBA" id="ARBA00023306"/>
    </source>
</evidence>
<feature type="transmembrane region" description="Helical" evidence="12">
    <location>
        <begin position="34"/>
        <end position="62"/>
    </location>
</feature>
<dbReference type="GO" id="GO:0005886">
    <property type="term" value="C:plasma membrane"/>
    <property type="evidence" value="ECO:0007669"/>
    <property type="project" value="UniProtKB-SubCell"/>
</dbReference>
<comment type="subcellular location">
    <subcellularLocation>
        <location evidence="1">Cell inner membrane</location>
        <topology evidence="1">Multi-pass membrane protein</topology>
    </subcellularLocation>
</comment>
<evidence type="ECO:0000256" key="9">
    <source>
        <dbReference type="ARBA" id="ARBA00022989"/>
    </source>
</evidence>
<dbReference type="Pfam" id="PF18075">
    <property type="entry name" value="FtsX_ECD"/>
    <property type="match status" value="1"/>
</dbReference>
<accession>A0A3B1AIQ3</accession>
<evidence type="ECO:0000256" key="3">
    <source>
        <dbReference type="ARBA" id="ARBA00011160"/>
    </source>
</evidence>
<evidence type="ECO:0000313" key="15">
    <source>
        <dbReference type="EMBL" id="VAW99763.1"/>
    </source>
</evidence>
<feature type="domain" description="ABC3 transporter permease C-terminal" evidence="13">
    <location>
        <begin position="202"/>
        <end position="321"/>
    </location>
</feature>